<dbReference type="InterPro" id="IPR014881">
    <property type="entry name" value="NOB1_Zn-bd"/>
</dbReference>
<feature type="region of interest" description="Disordered" evidence="9">
    <location>
        <begin position="436"/>
        <end position="460"/>
    </location>
</feature>
<dbReference type="Pfam" id="PF08772">
    <property type="entry name" value="Zn_ribbon_NOB1"/>
    <property type="match status" value="1"/>
</dbReference>
<feature type="region of interest" description="Disordered" evidence="9">
    <location>
        <begin position="506"/>
        <end position="540"/>
    </location>
</feature>
<dbReference type="FunFam" id="3.40.50.1010:FF:000020">
    <property type="entry name" value="20S-pre-rRNA D-site endonuclease NOB1"/>
    <property type="match status" value="1"/>
</dbReference>
<feature type="compositionally biased region" description="Acidic residues" evidence="9">
    <location>
        <begin position="237"/>
        <end position="246"/>
    </location>
</feature>
<feature type="binding site" evidence="8">
    <location>
        <position position="373"/>
    </location>
    <ligand>
        <name>Zn(2+)</name>
        <dbReference type="ChEBI" id="CHEBI:29105"/>
    </ligand>
</feature>
<feature type="region of interest" description="Disordered" evidence="9">
    <location>
        <begin position="223"/>
        <end position="288"/>
    </location>
</feature>
<feature type="binding site" evidence="8">
    <location>
        <position position="388"/>
    </location>
    <ligand>
        <name>Zn(2+)</name>
        <dbReference type="ChEBI" id="CHEBI:29105"/>
    </ligand>
</feature>
<evidence type="ECO:0000256" key="6">
    <source>
        <dbReference type="ARBA" id="ARBA00023242"/>
    </source>
</evidence>
<organism evidence="12 13">
    <name type="scientific">Jaminaea rosea</name>
    <dbReference type="NCBI Taxonomy" id="1569628"/>
    <lineage>
        <taxon>Eukaryota</taxon>
        <taxon>Fungi</taxon>
        <taxon>Dikarya</taxon>
        <taxon>Basidiomycota</taxon>
        <taxon>Ustilaginomycotina</taxon>
        <taxon>Exobasidiomycetes</taxon>
        <taxon>Microstromatales</taxon>
        <taxon>Microstromatales incertae sedis</taxon>
        <taxon>Jaminaea</taxon>
    </lineage>
</organism>
<comment type="similarity">
    <text evidence="1 7">Belongs to the NOB1 family.</text>
</comment>
<feature type="region of interest" description="Disordered" evidence="9">
    <location>
        <begin position="132"/>
        <end position="211"/>
    </location>
</feature>
<evidence type="ECO:0000256" key="1">
    <source>
        <dbReference type="ARBA" id="ARBA00005858"/>
    </source>
</evidence>
<gene>
    <name evidence="12" type="ORF">BDZ90DRAFT_233109</name>
</gene>
<dbReference type="RefSeq" id="XP_025361084.1">
    <property type="nucleotide sequence ID" value="XM_025506513.1"/>
</dbReference>
<dbReference type="Proteomes" id="UP000245884">
    <property type="component" value="Unassembled WGS sequence"/>
</dbReference>
<feature type="compositionally biased region" description="Low complexity" evidence="9">
    <location>
        <begin position="436"/>
        <end position="447"/>
    </location>
</feature>
<dbReference type="AlphaFoldDB" id="A0A316UMF6"/>
<dbReference type="CDD" id="cd09876">
    <property type="entry name" value="PIN_Nob1-like"/>
    <property type="match status" value="1"/>
</dbReference>
<feature type="compositionally biased region" description="Basic residues" evidence="9">
    <location>
        <begin position="321"/>
        <end position="330"/>
    </location>
</feature>
<sequence>METNGAVASSSSSSPRTAPPTSQQPRIDELILDAGPLLAQLPLRGMAKKFYVPPMVMAELKDKKARDHLEFLKVGGLDLEVREAGPEALAAVIAFAKKTGDYAVLSRPDLSVLALAYALEVQRHGTWRIRDEVGGKTGQQMHEARRMVEQPAETGPSSSSAATAERRREENGFQAETTVEQDEPVEHSAAAPATEAQSIHSIADEEEEASEAEIAAAIAKLDLQSQQNGSSTHGENADEEEHEDDEGWTHVGSSSKRVAREQEDYGGSDGEGEWVTSENITKQKQRDLGLVTDEAMEAMRGDSAVKEAVDPSNSTGPSKPSRNRKGKKGPSRMTVATMTADYAVQNVLIQMGLSLVSTEGLRIQKVRSWVLRCHACFKLCKDSEKKFCPHCGNPTLLRTSVTSAAPGAKGAATDEGLQVHLKKNFQYKNRGTIYSLPAPKPSSSSALKDPKRRAVPILREDQPEWQRSVERERVRKHKEQKALDKSLEKGFDTLSARYDDPDFMTGLLGGDSSKGWEGGLPAVGAGRRNPNQARHGRRRK</sequence>
<evidence type="ECO:0000256" key="5">
    <source>
        <dbReference type="ARBA" id="ARBA00022833"/>
    </source>
</evidence>
<accession>A0A316UMF6</accession>
<name>A0A316UMF6_9BASI</name>
<evidence type="ECO:0000256" key="9">
    <source>
        <dbReference type="SAM" id="MobiDB-lite"/>
    </source>
</evidence>
<dbReference type="EMBL" id="KZ819671">
    <property type="protein sequence ID" value="PWN26472.1"/>
    <property type="molecule type" value="Genomic_DNA"/>
</dbReference>
<dbReference type="GO" id="GO:0005730">
    <property type="term" value="C:nucleolus"/>
    <property type="evidence" value="ECO:0007669"/>
    <property type="project" value="UniProtKB-SubCell"/>
</dbReference>
<dbReference type="GO" id="GO:0005737">
    <property type="term" value="C:cytoplasm"/>
    <property type="evidence" value="ECO:0007669"/>
    <property type="project" value="UniProtKB-ARBA"/>
</dbReference>
<evidence type="ECO:0000256" key="7">
    <source>
        <dbReference type="PIRNR" id="PIRNR037125"/>
    </source>
</evidence>
<dbReference type="PANTHER" id="PTHR12814:SF2">
    <property type="entry name" value="RNA-BINDING PROTEIN NOB1"/>
    <property type="match status" value="1"/>
</dbReference>
<dbReference type="GeneID" id="37028336"/>
<dbReference type="PANTHER" id="PTHR12814">
    <property type="entry name" value="RNA-BINDING PROTEIN NOB1"/>
    <property type="match status" value="1"/>
</dbReference>
<dbReference type="Gene3D" id="3.40.50.1010">
    <property type="entry name" value="5'-nuclease"/>
    <property type="match status" value="1"/>
</dbReference>
<evidence type="ECO:0000256" key="8">
    <source>
        <dbReference type="PIRSR" id="PIRSR037125-1"/>
    </source>
</evidence>
<feature type="compositionally biased region" description="Low complexity" evidence="9">
    <location>
        <begin position="8"/>
        <end position="25"/>
    </location>
</feature>
<proteinExistence type="inferred from homology"/>
<dbReference type="PIRSF" id="PIRSF037125">
    <property type="entry name" value="D-site_20S_pre-rRNA_nuclease"/>
    <property type="match status" value="1"/>
</dbReference>
<evidence type="ECO:0000313" key="12">
    <source>
        <dbReference type="EMBL" id="PWN26472.1"/>
    </source>
</evidence>
<feature type="compositionally biased region" description="Polar residues" evidence="9">
    <location>
        <begin position="223"/>
        <end position="234"/>
    </location>
</feature>
<dbReference type="SUPFAM" id="SSF144206">
    <property type="entry name" value="NOB1 zinc finger-like"/>
    <property type="match status" value="1"/>
</dbReference>
<dbReference type="GO" id="GO:0016787">
    <property type="term" value="F:hydrolase activity"/>
    <property type="evidence" value="ECO:0007669"/>
    <property type="project" value="UniProtKB-KW"/>
</dbReference>
<dbReference type="GO" id="GO:0004521">
    <property type="term" value="F:RNA endonuclease activity"/>
    <property type="evidence" value="ECO:0007669"/>
    <property type="project" value="UniProtKB-UniRule"/>
</dbReference>
<evidence type="ECO:0000259" key="10">
    <source>
        <dbReference type="Pfam" id="PF08772"/>
    </source>
</evidence>
<dbReference type="InterPro" id="IPR033411">
    <property type="entry name" value="Ribonuclease_PIN"/>
</dbReference>
<keyword evidence="6 7" id="KW-0539">Nucleus</keyword>
<dbReference type="Gene3D" id="6.20.210.10">
    <property type="entry name" value="Nin one binding (NOB1), Zn-ribbon-like"/>
    <property type="match status" value="1"/>
</dbReference>
<dbReference type="InterPro" id="IPR017117">
    <property type="entry name" value="Nob1_euk"/>
</dbReference>
<evidence type="ECO:0000313" key="13">
    <source>
        <dbReference type="Proteomes" id="UP000245884"/>
    </source>
</evidence>
<keyword evidence="3 7" id="KW-0479">Metal-binding</keyword>
<feature type="region of interest" description="Disordered" evidence="9">
    <location>
        <begin position="1"/>
        <end position="25"/>
    </location>
</feature>
<feature type="domain" description="Ribonuclease PIN" evidence="11">
    <location>
        <begin position="30"/>
        <end position="119"/>
    </location>
</feature>
<keyword evidence="4" id="KW-0378">Hydrolase</keyword>
<reference evidence="12 13" key="1">
    <citation type="journal article" date="2018" name="Mol. Biol. Evol.">
        <title>Broad Genomic Sampling Reveals a Smut Pathogenic Ancestry of the Fungal Clade Ustilaginomycotina.</title>
        <authorList>
            <person name="Kijpornyongpan T."/>
            <person name="Mondo S.J."/>
            <person name="Barry K."/>
            <person name="Sandor L."/>
            <person name="Lee J."/>
            <person name="Lipzen A."/>
            <person name="Pangilinan J."/>
            <person name="LaButti K."/>
            <person name="Hainaut M."/>
            <person name="Henrissat B."/>
            <person name="Grigoriev I.V."/>
            <person name="Spatafora J.W."/>
            <person name="Aime M.C."/>
        </authorList>
    </citation>
    <scope>NUCLEOTIDE SEQUENCE [LARGE SCALE GENOMIC DNA]</scope>
    <source>
        <strain evidence="12 13">MCA 5214</strain>
    </source>
</reference>
<keyword evidence="5 7" id="KW-0862">Zinc</keyword>
<comment type="function">
    <text evidence="7">Required for the synthesis of 40S ribosome subunits. Has a role in processing 20S pre-rRNA into the mature 18S rRNA, where it is required for cleavage at the 3' end of the mature 18S rRNA (D-site). Accompanies the 20S pre-rRNA from the nucleus to the cytoplasm.</text>
</comment>
<dbReference type="InterPro" id="IPR036283">
    <property type="entry name" value="NOB1_Zf-like_sf"/>
</dbReference>
<dbReference type="GO" id="GO:0030688">
    <property type="term" value="C:preribosome, small subunit precursor"/>
    <property type="evidence" value="ECO:0007669"/>
    <property type="project" value="TreeGrafter"/>
</dbReference>
<comment type="subcellular location">
    <subcellularLocation>
        <location evidence="7">Nucleus</location>
        <location evidence="7">Nucleolus</location>
    </subcellularLocation>
</comment>
<feature type="region of interest" description="Disordered" evidence="9">
    <location>
        <begin position="301"/>
        <end position="332"/>
    </location>
</feature>
<keyword evidence="2" id="KW-0540">Nuclease</keyword>
<feature type="binding site" evidence="8">
    <location>
        <position position="391"/>
    </location>
    <ligand>
        <name>Zn(2+)</name>
        <dbReference type="ChEBI" id="CHEBI:29105"/>
    </ligand>
</feature>
<evidence type="ECO:0000259" key="11">
    <source>
        <dbReference type="Pfam" id="PF17146"/>
    </source>
</evidence>
<dbReference type="STRING" id="1569628.A0A316UMF6"/>
<dbReference type="InterPro" id="IPR039907">
    <property type="entry name" value="NOB1"/>
</dbReference>
<evidence type="ECO:0000256" key="3">
    <source>
        <dbReference type="ARBA" id="ARBA00022723"/>
    </source>
</evidence>
<dbReference type="Pfam" id="PF17146">
    <property type="entry name" value="PIN_6"/>
    <property type="match status" value="1"/>
</dbReference>
<keyword evidence="13" id="KW-1185">Reference proteome</keyword>
<dbReference type="GO" id="GO:0030490">
    <property type="term" value="P:maturation of SSU-rRNA"/>
    <property type="evidence" value="ECO:0007669"/>
    <property type="project" value="TreeGrafter"/>
</dbReference>
<feature type="compositionally biased region" description="Polar residues" evidence="9">
    <location>
        <begin position="311"/>
        <end position="320"/>
    </location>
</feature>
<protein>
    <recommendedName>
        <fullName evidence="7">20S-pre-rRNA D-site endonuclease NOB1</fullName>
    </recommendedName>
</protein>
<feature type="domain" description="Nin one binding (NOB1) Zn-ribbon-like" evidence="10">
    <location>
        <begin position="363"/>
        <end position="440"/>
    </location>
</feature>
<evidence type="ECO:0000256" key="2">
    <source>
        <dbReference type="ARBA" id="ARBA00022722"/>
    </source>
</evidence>
<dbReference type="OrthoDB" id="446759at2759"/>
<evidence type="ECO:0000256" key="4">
    <source>
        <dbReference type="ARBA" id="ARBA00022801"/>
    </source>
</evidence>
<feature type="binding site" evidence="8">
    <location>
        <position position="376"/>
    </location>
    <ligand>
        <name>Zn(2+)</name>
        <dbReference type="ChEBI" id="CHEBI:29105"/>
    </ligand>
</feature>
<dbReference type="GO" id="GO:0046872">
    <property type="term" value="F:metal ion binding"/>
    <property type="evidence" value="ECO:0007669"/>
    <property type="project" value="UniProtKB-UniRule"/>
</dbReference>